<reference evidence="9 10" key="1">
    <citation type="journal article" date="2024" name="Nat. Commun.">
        <title>Phylogenomics reveals the evolutionary origins of lichenization in chlorophyte algae.</title>
        <authorList>
            <person name="Puginier C."/>
            <person name="Libourel C."/>
            <person name="Otte J."/>
            <person name="Skaloud P."/>
            <person name="Haon M."/>
            <person name="Grisel S."/>
            <person name="Petersen M."/>
            <person name="Berrin J.G."/>
            <person name="Delaux P.M."/>
            <person name="Dal Grande F."/>
            <person name="Keller J."/>
        </authorList>
    </citation>
    <scope>NUCLEOTIDE SEQUENCE [LARGE SCALE GENOMIC DNA]</scope>
    <source>
        <strain evidence="9 10">SAG 2036</strain>
    </source>
</reference>
<comment type="cofactor">
    <cofactor evidence="1">
        <name>pyridoxal 5'-phosphate</name>
        <dbReference type="ChEBI" id="CHEBI:597326"/>
    </cofactor>
</comment>
<dbReference type="AlphaFoldDB" id="A0AAW1PVS6"/>
<dbReference type="GO" id="GO:0006520">
    <property type="term" value="P:amino acid metabolic process"/>
    <property type="evidence" value="ECO:0007669"/>
    <property type="project" value="InterPro"/>
</dbReference>
<keyword evidence="6" id="KW-0663">Pyridoxal phosphate</keyword>
<dbReference type="InterPro" id="IPR015422">
    <property type="entry name" value="PyrdxlP-dep_Trfase_small"/>
</dbReference>
<dbReference type="Proteomes" id="UP001465755">
    <property type="component" value="Unassembled WGS sequence"/>
</dbReference>
<comment type="similarity">
    <text evidence="2">Belongs to the class-I pyridoxal-phosphate-dependent aminotransferase family.</text>
</comment>
<evidence type="ECO:0000256" key="5">
    <source>
        <dbReference type="ARBA" id="ARBA00022679"/>
    </source>
</evidence>
<dbReference type="InterPro" id="IPR004839">
    <property type="entry name" value="Aminotransferase_I/II_large"/>
</dbReference>
<dbReference type="PROSITE" id="PS51257">
    <property type="entry name" value="PROKAR_LIPOPROTEIN"/>
    <property type="match status" value="1"/>
</dbReference>
<dbReference type="PRINTS" id="PR00799">
    <property type="entry name" value="TRANSAMINASE"/>
</dbReference>
<keyword evidence="4" id="KW-0032">Aminotransferase</keyword>
<dbReference type="InterPro" id="IPR000796">
    <property type="entry name" value="Asp_trans"/>
</dbReference>
<dbReference type="CDD" id="cd00609">
    <property type="entry name" value="AAT_like"/>
    <property type="match status" value="1"/>
</dbReference>
<evidence type="ECO:0000256" key="6">
    <source>
        <dbReference type="ARBA" id="ARBA00022898"/>
    </source>
</evidence>
<evidence type="ECO:0000256" key="2">
    <source>
        <dbReference type="ARBA" id="ARBA00007441"/>
    </source>
</evidence>
<evidence type="ECO:0000256" key="4">
    <source>
        <dbReference type="ARBA" id="ARBA00022576"/>
    </source>
</evidence>
<comment type="catalytic activity">
    <reaction evidence="7">
        <text>L-aspartate + 2-oxoglutarate = oxaloacetate + L-glutamate</text>
        <dbReference type="Rhea" id="RHEA:21824"/>
        <dbReference type="ChEBI" id="CHEBI:16452"/>
        <dbReference type="ChEBI" id="CHEBI:16810"/>
        <dbReference type="ChEBI" id="CHEBI:29985"/>
        <dbReference type="ChEBI" id="CHEBI:29991"/>
        <dbReference type="EC" id="2.6.1.1"/>
    </reaction>
</comment>
<keyword evidence="5" id="KW-0808">Transferase</keyword>
<gene>
    <name evidence="9" type="ORF">WJX73_004305</name>
</gene>
<evidence type="ECO:0000259" key="8">
    <source>
        <dbReference type="Pfam" id="PF00155"/>
    </source>
</evidence>
<evidence type="ECO:0000313" key="10">
    <source>
        <dbReference type="Proteomes" id="UP001465755"/>
    </source>
</evidence>
<dbReference type="InterPro" id="IPR015421">
    <property type="entry name" value="PyrdxlP-dep_Trfase_major"/>
</dbReference>
<dbReference type="EMBL" id="JALJOQ010000006">
    <property type="protein sequence ID" value="KAK9812495.1"/>
    <property type="molecule type" value="Genomic_DNA"/>
</dbReference>
<dbReference type="PANTHER" id="PTHR11879">
    <property type="entry name" value="ASPARTATE AMINOTRANSFERASE"/>
    <property type="match status" value="1"/>
</dbReference>
<evidence type="ECO:0000256" key="3">
    <source>
        <dbReference type="ARBA" id="ARBA00011738"/>
    </source>
</evidence>
<proteinExistence type="inferred from homology"/>
<name>A0AAW1PVS6_9CHLO</name>
<comment type="subunit">
    <text evidence="3">Homodimer.</text>
</comment>
<dbReference type="InterPro" id="IPR015424">
    <property type="entry name" value="PyrdxlP-dep_Trfase"/>
</dbReference>
<evidence type="ECO:0000313" key="9">
    <source>
        <dbReference type="EMBL" id="KAK9812495.1"/>
    </source>
</evidence>
<evidence type="ECO:0000256" key="7">
    <source>
        <dbReference type="ARBA" id="ARBA00049185"/>
    </source>
</evidence>
<dbReference type="Pfam" id="PF00155">
    <property type="entry name" value="Aminotran_1_2"/>
    <property type="match status" value="1"/>
</dbReference>
<dbReference type="GO" id="GO:0005739">
    <property type="term" value="C:mitochondrion"/>
    <property type="evidence" value="ECO:0007669"/>
    <property type="project" value="TreeGrafter"/>
</dbReference>
<organism evidence="9 10">
    <name type="scientific">Symbiochloris irregularis</name>
    <dbReference type="NCBI Taxonomy" id="706552"/>
    <lineage>
        <taxon>Eukaryota</taxon>
        <taxon>Viridiplantae</taxon>
        <taxon>Chlorophyta</taxon>
        <taxon>core chlorophytes</taxon>
        <taxon>Trebouxiophyceae</taxon>
        <taxon>Trebouxiales</taxon>
        <taxon>Trebouxiaceae</taxon>
        <taxon>Symbiochloris</taxon>
    </lineage>
</organism>
<feature type="domain" description="Aminotransferase class I/classII large" evidence="8">
    <location>
        <begin position="84"/>
        <end position="470"/>
    </location>
</feature>
<sequence>MRSRQVQQYVRLCGLTQLATPVQQGSSACCSVNNARSYHSTDHDRVVEDGTVGEWQGWFQHLKVPRRDTICEARLRCRADPNPDKIDLSLVTFRDDDNNAIVLESVREAKRQAQLADGAHEIQSLAGHPGFVQRAIELAYGADAACIREGRVAAVQTVSGTAACRLFAQFQFRHYRYRQIHMPRPTWFNHLKIWEHLRIQRSDYRYYGGRTRDVNWAGFTQDLERMSAGEIVLLQPCAHNPTGCDLDLAQWQEAAEIMLEGRLFPFFDCAYQGLASGDLDNDAQGIRAFEQSGHEMAVAQSFAANTTLWGERPGCLSFVCSTAKEAEAVQTSLEVMARSLWSSPPAYGARIVHTLLSDPDLRQQWEAEVKGMTETLQQRRQALVQGLMDASEETWQSWALHGSPHQMQDSEDDAPSRLDCEAALNQRGMFSMIGLNPKQVAILHKEHSIYPTRNGRIALGGITPSNLQKAPHSLLSKMLLAEDPAVGDNNTLVIPSKDTAPDVAVWKEGSEELFKACMDCYNNERNPPRVSATIPIDQLRRALDFFIIPSALWPPVLCLTLRAQQRTEYRRKVAGYHLSHCFKIMDGNKCRPNAKLGNFILNSGDRAADTG</sequence>
<dbReference type="PANTHER" id="PTHR11879:SF54">
    <property type="entry name" value="ASPARTATE AMINOTRANSFERASE, MITOCHONDRIAL"/>
    <property type="match status" value="1"/>
</dbReference>
<protein>
    <recommendedName>
        <fullName evidence="8">Aminotransferase class I/classII large domain-containing protein</fullName>
    </recommendedName>
</protein>
<dbReference type="Gene3D" id="3.40.640.10">
    <property type="entry name" value="Type I PLP-dependent aspartate aminotransferase-like (Major domain)"/>
    <property type="match status" value="1"/>
</dbReference>
<dbReference type="SUPFAM" id="SSF53383">
    <property type="entry name" value="PLP-dependent transferases"/>
    <property type="match status" value="1"/>
</dbReference>
<keyword evidence="10" id="KW-1185">Reference proteome</keyword>
<comment type="caution">
    <text evidence="9">The sequence shown here is derived from an EMBL/GenBank/DDBJ whole genome shotgun (WGS) entry which is preliminary data.</text>
</comment>
<accession>A0AAW1PVS6</accession>
<dbReference type="Gene3D" id="3.90.1150.10">
    <property type="entry name" value="Aspartate Aminotransferase, domain 1"/>
    <property type="match status" value="2"/>
</dbReference>
<dbReference type="GO" id="GO:0004069">
    <property type="term" value="F:L-aspartate:2-oxoglutarate aminotransferase activity"/>
    <property type="evidence" value="ECO:0007669"/>
    <property type="project" value="TreeGrafter"/>
</dbReference>
<dbReference type="GO" id="GO:0030170">
    <property type="term" value="F:pyridoxal phosphate binding"/>
    <property type="evidence" value="ECO:0007669"/>
    <property type="project" value="InterPro"/>
</dbReference>
<evidence type="ECO:0000256" key="1">
    <source>
        <dbReference type="ARBA" id="ARBA00001933"/>
    </source>
</evidence>